<reference evidence="1" key="1">
    <citation type="submission" date="2022-03" db="EMBL/GenBank/DDBJ databases">
        <authorList>
            <person name="Alioto T."/>
            <person name="Alioto T."/>
            <person name="Gomez Garrido J."/>
        </authorList>
    </citation>
    <scope>NUCLEOTIDE SEQUENCE</scope>
</reference>
<accession>A0AAD1QZY2</accession>
<dbReference type="Proteomes" id="UP001295444">
    <property type="component" value="Chromosome 01"/>
</dbReference>
<keyword evidence="2" id="KW-1185">Reference proteome</keyword>
<keyword evidence="1" id="KW-0255">Endonuclease</keyword>
<organism evidence="1 2">
    <name type="scientific">Pelobates cultripes</name>
    <name type="common">Western spadefoot toad</name>
    <dbReference type="NCBI Taxonomy" id="61616"/>
    <lineage>
        <taxon>Eukaryota</taxon>
        <taxon>Metazoa</taxon>
        <taxon>Chordata</taxon>
        <taxon>Craniata</taxon>
        <taxon>Vertebrata</taxon>
        <taxon>Euteleostomi</taxon>
        <taxon>Amphibia</taxon>
        <taxon>Batrachia</taxon>
        <taxon>Anura</taxon>
        <taxon>Pelobatoidea</taxon>
        <taxon>Pelobatidae</taxon>
        <taxon>Pelobates</taxon>
    </lineage>
</organism>
<evidence type="ECO:0000313" key="2">
    <source>
        <dbReference type="Proteomes" id="UP001295444"/>
    </source>
</evidence>
<proteinExistence type="predicted"/>
<dbReference type="GO" id="GO:0004519">
    <property type="term" value="F:endonuclease activity"/>
    <property type="evidence" value="ECO:0007669"/>
    <property type="project" value="UniProtKB-KW"/>
</dbReference>
<keyword evidence="1" id="KW-0540">Nuclease</keyword>
<protein>
    <submittedName>
        <fullName evidence="1">Endonuclease, partial</fullName>
    </submittedName>
</protein>
<gene>
    <name evidence="1" type="ORF">PECUL_23A033503</name>
</gene>
<dbReference type="AlphaFoldDB" id="A0AAD1QZY2"/>
<sequence length="177" mass="20894">PTRRTRRLNDTLLTDIVLRDQITQTLTSYFAENETDDVSDMTIWEAHKSVKQGKLIQLASQRKRETSRLMTDLIDQINTLETQHQVKETYKELLEARKQLHTLLLKRHLRHLRRSKGFFYLHANKGGKLLAHILRGQQQPAQVYRLKRQGGTSTQHPEEIAKEFLNYYSSLYNTHKQ</sequence>
<feature type="non-terminal residue" evidence="1">
    <location>
        <position position="1"/>
    </location>
</feature>
<name>A0AAD1QZY2_PELCU</name>
<keyword evidence="1" id="KW-0378">Hydrolase</keyword>
<evidence type="ECO:0000313" key="1">
    <source>
        <dbReference type="EMBL" id="CAH2220432.1"/>
    </source>
</evidence>
<dbReference type="EMBL" id="OW240912">
    <property type="protein sequence ID" value="CAH2220432.1"/>
    <property type="molecule type" value="Genomic_DNA"/>
</dbReference>
<feature type="non-terminal residue" evidence="1">
    <location>
        <position position="177"/>
    </location>
</feature>